<evidence type="ECO:0000313" key="2">
    <source>
        <dbReference type="Proteomes" id="UP001054252"/>
    </source>
</evidence>
<dbReference type="EMBL" id="BPVZ01000006">
    <property type="protein sequence ID" value="GKU93209.1"/>
    <property type="molecule type" value="Genomic_DNA"/>
</dbReference>
<accession>A0AAV5I699</accession>
<proteinExistence type="predicted"/>
<organism evidence="1 2">
    <name type="scientific">Rubroshorea leprosula</name>
    <dbReference type="NCBI Taxonomy" id="152421"/>
    <lineage>
        <taxon>Eukaryota</taxon>
        <taxon>Viridiplantae</taxon>
        <taxon>Streptophyta</taxon>
        <taxon>Embryophyta</taxon>
        <taxon>Tracheophyta</taxon>
        <taxon>Spermatophyta</taxon>
        <taxon>Magnoliopsida</taxon>
        <taxon>eudicotyledons</taxon>
        <taxon>Gunneridae</taxon>
        <taxon>Pentapetalae</taxon>
        <taxon>rosids</taxon>
        <taxon>malvids</taxon>
        <taxon>Malvales</taxon>
        <taxon>Dipterocarpaceae</taxon>
        <taxon>Rubroshorea</taxon>
    </lineage>
</organism>
<reference evidence="1 2" key="1">
    <citation type="journal article" date="2021" name="Commun. Biol.">
        <title>The genome of Shorea leprosula (Dipterocarpaceae) highlights the ecological relevance of drought in aseasonal tropical rainforests.</title>
        <authorList>
            <person name="Ng K.K.S."/>
            <person name="Kobayashi M.J."/>
            <person name="Fawcett J.A."/>
            <person name="Hatakeyama M."/>
            <person name="Paape T."/>
            <person name="Ng C.H."/>
            <person name="Ang C.C."/>
            <person name="Tnah L.H."/>
            <person name="Lee C.T."/>
            <person name="Nishiyama T."/>
            <person name="Sese J."/>
            <person name="O'Brien M.J."/>
            <person name="Copetti D."/>
            <person name="Mohd Noor M.I."/>
            <person name="Ong R.C."/>
            <person name="Putra M."/>
            <person name="Sireger I.Z."/>
            <person name="Indrioko S."/>
            <person name="Kosugi Y."/>
            <person name="Izuno A."/>
            <person name="Isagi Y."/>
            <person name="Lee S.L."/>
            <person name="Shimizu K.K."/>
        </authorList>
    </citation>
    <scope>NUCLEOTIDE SEQUENCE [LARGE SCALE GENOMIC DNA]</scope>
    <source>
        <strain evidence="1">214</strain>
    </source>
</reference>
<comment type="caution">
    <text evidence="1">The sequence shown here is derived from an EMBL/GenBank/DDBJ whole genome shotgun (WGS) entry which is preliminary data.</text>
</comment>
<protein>
    <submittedName>
        <fullName evidence="1">Uncharacterized protein</fullName>
    </submittedName>
</protein>
<sequence length="57" mass="6748">MNTCDHLCLNLLCHFFPNLSKLRLQLLDLCRKNPNGRRRGLTHVIPSLRDAMLYWIL</sequence>
<evidence type="ECO:0000313" key="1">
    <source>
        <dbReference type="EMBL" id="GKU93209.1"/>
    </source>
</evidence>
<name>A0AAV5I699_9ROSI</name>
<keyword evidence="2" id="KW-1185">Reference proteome</keyword>
<gene>
    <name evidence="1" type="ORF">SLEP1_g6818</name>
</gene>
<dbReference type="Proteomes" id="UP001054252">
    <property type="component" value="Unassembled WGS sequence"/>
</dbReference>
<dbReference type="AlphaFoldDB" id="A0AAV5I699"/>